<keyword evidence="2" id="KW-0812">Transmembrane</keyword>
<feature type="region of interest" description="Disordered" evidence="1">
    <location>
        <begin position="1"/>
        <end position="22"/>
    </location>
</feature>
<protein>
    <submittedName>
        <fullName evidence="3">Uncharacterized protein</fullName>
    </submittedName>
</protein>
<feature type="transmembrane region" description="Helical" evidence="2">
    <location>
        <begin position="75"/>
        <end position="94"/>
    </location>
</feature>
<keyword evidence="4" id="KW-1185">Reference proteome</keyword>
<evidence type="ECO:0000313" key="4">
    <source>
        <dbReference type="Proteomes" id="UP000308054"/>
    </source>
</evidence>
<feature type="transmembrane region" description="Helical" evidence="2">
    <location>
        <begin position="133"/>
        <end position="157"/>
    </location>
</feature>
<sequence length="167" mass="17479">MSSIDNQHERGETGGAGSFLNPAAPIPSETAAKGRIRLAGLLGLLVVISAAVSLGDAVQTLFGDRSEEGRAGPDIVLAGLLAYVVAIVAFSSIAMLFVQRLWVVGLFVNAAGLWVGIRLVLTFQQLGDARGVIVGALNFVFACFVALVIVHALRGALHLYEARRRAG</sequence>
<evidence type="ECO:0000313" key="3">
    <source>
        <dbReference type="EMBL" id="TGY87445.1"/>
    </source>
</evidence>
<organism evidence="3 4">
    <name type="scientific">Marinicauda algicola</name>
    <dbReference type="NCBI Taxonomy" id="2029849"/>
    <lineage>
        <taxon>Bacteria</taxon>
        <taxon>Pseudomonadati</taxon>
        <taxon>Pseudomonadota</taxon>
        <taxon>Alphaproteobacteria</taxon>
        <taxon>Maricaulales</taxon>
        <taxon>Maricaulaceae</taxon>
        <taxon>Marinicauda</taxon>
    </lineage>
</organism>
<name>A0A4S2GWJ0_9PROT</name>
<feature type="transmembrane region" description="Helical" evidence="2">
    <location>
        <begin position="101"/>
        <end position="121"/>
    </location>
</feature>
<dbReference type="AlphaFoldDB" id="A0A4S2GWJ0"/>
<reference evidence="3 4" key="1">
    <citation type="journal article" date="2017" name="Int. J. Syst. Evol. Microbiol.">
        <title>Marinicauda algicola sp. nov., isolated from a marine red alga Rhodosorus marinus.</title>
        <authorList>
            <person name="Jeong S.E."/>
            <person name="Jeon S.H."/>
            <person name="Chun B.H."/>
            <person name="Kim D.W."/>
            <person name="Jeon C.O."/>
        </authorList>
    </citation>
    <scope>NUCLEOTIDE SEQUENCE [LARGE SCALE GENOMIC DNA]</scope>
    <source>
        <strain evidence="3 4">JCM 31718</strain>
    </source>
</reference>
<gene>
    <name evidence="3" type="ORF">E5163_15375</name>
</gene>
<evidence type="ECO:0000256" key="1">
    <source>
        <dbReference type="SAM" id="MobiDB-lite"/>
    </source>
</evidence>
<keyword evidence="2" id="KW-0472">Membrane</keyword>
<proteinExistence type="predicted"/>
<dbReference type="OrthoDB" id="10007919at2"/>
<comment type="caution">
    <text evidence="3">The sequence shown here is derived from an EMBL/GenBank/DDBJ whole genome shotgun (WGS) entry which is preliminary data.</text>
</comment>
<feature type="compositionally biased region" description="Basic and acidic residues" evidence="1">
    <location>
        <begin position="1"/>
        <end position="12"/>
    </location>
</feature>
<feature type="transmembrane region" description="Helical" evidence="2">
    <location>
        <begin position="38"/>
        <end position="55"/>
    </location>
</feature>
<keyword evidence="2" id="KW-1133">Transmembrane helix</keyword>
<dbReference type="Proteomes" id="UP000308054">
    <property type="component" value="Unassembled WGS sequence"/>
</dbReference>
<accession>A0A4S2GWJ0</accession>
<dbReference type="EMBL" id="SRXW01000006">
    <property type="protein sequence ID" value="TGY87445.1"/>
    <property type="molecule type" value="Genomic_DNA"/>
</dbReference>
<evidence type="ECO:0000256" key="2">
    <source>
        <dbReference type="SAM" id="Phobius"/>
    </source>
</evidence>
<dbReference type="RefSeq" id="WP_135997419.1">
    <property type="nucleotide sequence ID" value="NZ_CP071057.1"/>
</dbReference>